<evidence type="ECO:0000313" key="9">
    <source>
        <dbReference type="Proteomes" id="UP000199250"/>
    </source>
</evidence>
<feature type="transmembrane region" description="Helical" evidence="7">
    <location>
        <begin position="294"/>
        <end position="316"/>
    </location>
</feature>
<protein>
    <submittedName>
        <fullName evidence="8">Major Facilitator Superfamily protein</fullName>
    </submittedName>
</protein>
<dbReference type="GO" id="GO:0022857">
    <property type="term" value="F:transmembrane transporter activity"/>
    <property type="evidence" value="ECO:0007669"/>
    <property type="project" value="InterPro"/>
</dbReference>
<dbReference type="Gene3D" id="1.20.1250.20">
    <property type="entry name" value="MFS general substrate transporter like domains"/>
    <property type="match status" value="1"/>
</dbReference>
<keyword evidence="3" id="KW-1003">Cell membrane</keyword>
<comment type="subcellular location">
    <subcellularLocation>
        <location evidence="1">Cell membrane</location>
        <topology evidence="1">Multi-pass membrane protein</topology>
    </subcellularLocation>
</comment>
<evidence type="ECO:0000256" key="1">
    <source>
        <dbReference type="ARBA" id="ARBA00004651"/>
    </source>
</evidence>
<gene>
    <name evidence="8" type="ORF">SAMN04244572_01995</name>
</gene>
<feature type="transmembrane region" description="Helical" evidence="7">
    <location>
        <begin position="176"/>
        <end position="197"/>
    </location>
</feature>
<feature type="transmembrane region" description="Helical" evidence="7">
    <location>
        <begin position="399"/>
        <end position="418"/>
    </location>
</feature>
<dbReference type="AlphaFoldDB" id="A0A1H6U8M2"/>
<dbReference type="InterPro" id="IPR036259">
    <property type="entry name" value="MFS_trans_sf"/>
</dbReference>
<feature type="transmembrane region" description="Helical" evidence="7">
    <location>
        <begin position="88"/>
        <end position="105"/>
    </location>
</feature>
<keyword evidence="4 7" id="KW-0812">Transmembrane</keyword>
<organism evidence="8 9">
    <name type="scientific">Azotobacter beijerinckii</name>
    <dbReference type="NCBI Taxonomy" id="170623"/>
    <lineage>
        <taxon>Bacteria</taxon>
        <taxon>Pseudomonadati</taxon>
        <taxon>Pseudomonadota</taxon>
        <taxon>Gammaproteobacteria</taxon>
        <taxon>Pseudomonadales</taxon>
        <taxon>Pseudomonadaceae</taxon>
        <taxon>Azotobacter</taxon>
    </lineage>
</organism>
<dbReference type="EMBL" id="FNYQ01000028">
    <property type="protein sequence ID" value="SEI88713.1"/>
    <property type="molecule type" value="Genomic_DNA"/>
</dbReference>
<proteinExistence type="predicted"/>
<dbReference type="CDD" id="cd06173">
    <property type="entry name" value="MFS_MefA_like"/>
    <property type="match status" value="1"/>
</dbReference>
<feature type="transmembrane region" description="Helical" evidence="7">
    <location>
        <begin position="263"/>
        <end position="282"/>
    </location>
</feature>
<name>A0A1H6U8M2_9GAMM</name>
<feature type="transmembrane region" description="Helical" evidence="7">
    <location>
        <begin position="111"/>
        <end position="133"/>
    </location>
</feature>
<evidence type="ECO:0000313" key="8">
    <source>
        <dbReference type="EMBL" id="SEI88713.1"/>
    </source>
</evidence>
<dbReference type="PANTHER" id="PTHR43266">
    <property type="entry name" value="MACROLIDE-EFFLUX PROTEIN"/>
    <property type="match status" value="1"/>
</dbReference>
<feature type="transmembrane region" description="Helical" evidence="7">
    <location>
        <begin position="145"/>
        <end position="170"/>
    </location>
</feature>
<dbReference type="RefSeq" id="WP_090731372.1">
    <property type="nucleotide sequence ID" value="NZ_FNYQ01000028.1"/>
</dbReference>
<dbReference type="InterPro" id="IPR011701">
    <property type="entry name" value="MFS"/>
</dbReference>
<dbReference type="SUPFAM" id="SSF103473">
    <property type="entry name" value="MFS general substrate transporter"/>
    <property type="match status" value="1"/>
</dbReference>
<feature type="transmembrane region" description="Helical" evidence="7">
    <location>
        <begin position="336"/>
        <end position="358"/>
    </location>
</feature>
<keyword evidence="5 7" id="KW-1133">Transmembrane helix</keyword>
<evidence type="ECO:0000256" key="3">
    <source>
        <dbReference type="ARBA" id="ARBA00022475"/>
    </source>
</evidence>
<dbReference type="PANTHER" id="PTHR43266:SF2">
    <property type="entry name" value="MAJOR FACILITATOR SUPERFAMILY (MFS) PROFILE DOMAIN-CONTAINING PROTEIN"/>
    <property type="match status" value="1"/>
</dbReference>
<accession>A0A1H6U8M2</accession>
<evidence type="ECO:0000256" key="5">
    <source>
        <dbReference type="ARBA" id="ARBA00022989"/>
    </source>
</evidence>
<feature type="transmembrane region" description="Helical" evidence="7">
    <location>
        <begin position="227"/>
        <end position="251"/>
    </location>
</feature>
<evidence type="ECO:0000256" key="6">
    <source>
        <dbReference type="ARBA" id="ARBA00023136"/>
    </source>
</evidence>
<evidence type="ECO:0000256" key="2">
    <source>
        <dbReference type="ARBA" id="ARBA00022448"/>
    </source>
</evidence>
<keyword evidence="2" id="KW-0813">Transport</keyword>
<reference evidence="8 9" key="1">
    <citation type="submission" date="2016-10" db="EMBL/GenBank/DDBJ databases">
        <authorList>
            <person name="de Groot N.N."/>
        </authorList>
    </citation>
    <scope>NUCLEOTIDE SEQUENCE [LARGE SCALE GENOMIC DNA]</scope>
    <source>
        <strain evidence="8 9">DSM 373</strain>
    </source>
</reference>
<evidence type="ECO:0000256" key="4">
    <source>
        <dbReference type="ARBA" id="ARBA00022692"/>
    </source>
</evidence>
<keyword evidence="6 7" id="KW-0472">Membrane</keyword>
<dbReference type="Proteomes" id="UP000199250">
    <property type="component" value="Unassembled WGS sequence"/>
</dbReference>
<dbReference type="GO" id="GO:0005886">
    <property type="term" value="C:plasma membrane"/>
    <property type="evidence" value="ECO:0007669"/>
    <property type="project" value="UniProtKB-SubCell"/>
</dbReference>
<dbReference type="OrthoDB" id="9803968at2"/>
<dbReference type="Pfam" id="PF07690">
    <property type="entry name" value="MFS_1"/>
    <property type="match status" value="1"/>
</dbReference>
<feature type="transmembrane region" description="Helical" evidence="7">
    <location>
        <begin position="52"/>
        <end position="76"/>
    </location>
</feature>
<evidence type="ECO:0000256" key="7">
    <source>
        <dbReference type="SAM" id="Phobius"/>
    </source>
</evidence>
<sequence length="457" mass="47784">MSSPFALLRARRFGPLFVTQFLGAYNDNLFKNALVVLLTFQSTQWTSLSPGLLANLAAGLFILPFFLFSASAGQLADKYDKALLARRAKLLEIVIVLLAGVGFWLHSLELLLTGLFLLGLQATLFGPVKYAILPQHLGEAELVGGNALIEAGTFVAILVGTLSGGLLAGVEGGTQWITAGCLLAAVVGYLGSLRIPAAAPPEPGLRLNRNPLDETWRSLGFAREERSVFLAILGISWFWLYGALLLAQFPAYAKDVLGTAEGGVTLLLGVFTLGIGSGSLLCERLSAQRLEIGLVPLGALGLTLSGLDLALASPTATPAVPLGLAALLAAPGTLHVLADLFALGLSGGLFIVPLYTLLQLRSAPAHRARIVAANNILNALFMVVGALAAALLLAAGLSIPALFGVAALLNAAVALYLFRLLPDFLQRFAARLASLGSLLRRGAPRPSAASEKSEEQP</sequence>
<feature type="transmembrane region" description="Helical" evidence="7">
    <location>
        <begin position="370"/>
        <end position="393"/>
    </location>
</feature>